<dbReference type="Proteomes" id="UP000440367">
    <property type="component" value="Unassembled WGS sequence"/>
</dbReference>
<protein>
    <submittedName>
        <fullName evidence="2">Uncharacterized protein</fullName>
    </submittedName>
</protein>
<proteinExistence type="predicted"/>
<reference evidence="2 3" key="1">
    <citation type="submission" date="2018-08" db="EMBL/GenBank/DDBJ databases">
        <title>Genomic investigation of the strawberry pathogen Phytophthora fragariae indicates pathogenicity is determined by transcriptional variation in three key races.</title>
        <authorList>
            <person name="Adams T.M."/>
            <person name="Armitage A.D."/>
            <person name="Sobczyk M.K."/>
            <person name="Bates H.J."/>
            <person name="Dunwell J.M."/>
            <person name="Nellist C.F."/>
            <person name="Harrison R.J."/>
        </authorList>
    </citation>
    <scope>NUCLEOTIDE SEQUENCE [LARGE SCALE GENOMIC DNA]</scope>
    <source>
        <strain evidence="2 3">BC-1</strain>
    </source>
</reference>
<feature type="region of interest" description="Disordered" evidence="1">
    <location>
        <begin position="1"/>
        <end position="30"/>
    </location>
</feature>
<gene>
    <name evidence="2" type="ORF">PF002_g24538</name>
</gene>
<comment type="caution">
    <text evidence="2">The sequence shown here is derived from an EMBL/GenBank/DDBJ whole genome shotgun (WGS) entry which is preliminary data.</text>
</comment>
<dbReference type="EMBL" id="QXGD01002251">
    <property type="protein sequence ID" value="KAE9191299.1"/>
    <property type="molecule type" value="Genomic_DNA"/>
</dbReference>
<accession>A0A6A3X1W2</accession>
<evidence type="ECO:0000313" key="2">
    <source>
        <dbReference type="EMBL" id="KAE9191299.1"/>
    </source>
</evidence>
<feature type="region of interest" description="Disordered" evidence="1">
    <location>
        <begin position="100"/>
        <end position="143"/>
    </location>
</feature>
<evidence type="ECO:0000256" key="1">
    <source>
        <dbReference type="SAM" id="MobiDB-lite"/>
    </source>
</evidence>
<feature type="compositionally biased region" description="Acidic residues" evidence="1">
    <location>
        <begin position="122"/>
        <end position="135"/>
    </location>
</feature>
<evidence type="ECO:0000313" key="3">
    <source>
        <dbReference type="Proteomes" id="UP000440367"/>
    </source>
</evidence>
<dbReference type="AlphaFoldDB" id="A0A6A3X1W2"/>
<sequence>MRKRERELEELRQEQEPPAVSTPQYGWPSKIMFRPRSGTTAARIVQLQDPPKRVSPTNVERPTKTVCNVATQTTELADVGTQTDAAQETTEVTVLKASVPESIEANSSEAELDAEPSGSDAEVQESQDQEAEEMDLPSCAWPSTPIRRLEEEYARCMRVSREDLDLEPAIYLQEGSEL</sequence>
<feature type="compositionally biased region" description="Basic and acidic residues" evidence="1">
    <location>
        <begin position="1"/>
        <end position="15"/>
    </location>
</feature>
<name>A0A6A3X1W2_9STRA</name>
<organism evidence="2 3">
    <name type="scientific">Phytophthora fragariae</name>
    <dbReference type="NCBI Taxonomy" id="53985"/>
    <lineage>
        <taxon>Eukaryota</taxon>
        <taxon>Sar</taxon>
        <taxon>Stramenopiles</taxon>
        <taxon>Oomycota</taxon>
        <taxon>Peronosporomycetes</taxon>
        <taxon>Peronosporales</taxon>
        <taxon>Peronosporaceae</taxon>
        <taxon>Phytophthora</taxon>
    </lineage>
</organism>